<feature type="repeat" description="Solcar" evidence="6">
    <location>
        <begin position="99"/>
        <end position="182"/>
    </location>
</feature>
<proteinExistence type="inferred from homology"/>
<dbReference type="GO" id="GO:0016020">
    <property type="term" value="C:membrane"/>
    <property type="evidence" value="ECO:0007669"/>
    <property type="project" value="UniProtKB-SubCell"/>
</dbReference>
<accession>A0AAW1PI27</accession>
<evidence type="ECO:0000256" key="6">
    <source>
        <dbReference type="PROSITE-ProRule" id="PRU00282"/>
    </source>
</evidence>
<dbReference type="PROSITE" id="PS50920">
    <property type="entry name" value="SOLCAR"/>
    <property type="match status" value="3"/>
</dbReference>
<comment type="subcellular location">
    <subcellularLocation>
        <location evidence="1">Membrane</location>
        <topology evidence="1">Multi-pass membrane protein</topology>
    </subcellularLocation>
</comment>
<dbReference type="AlphaFoldDB" id="A0AAW1PI27"/>
<protein>
    <submittedName>
        <fullName evidence="8">Uncharacterized protein</fullName>
    </submittedName>
</protein>
<evidence type="ECO:0000256" key="5">
    <source>
        <dbReference type="ARBA" id="ARBA00023136"/>
    </source>
</evidence>
<evidence type="ECO:0000256" key="7">
    <source>
        <dbReference type="RuleBase" id="RU000488"/>
    </source>
</evidence>
<keyword evidence="3 6" id="KW-0812">Transmembrane</keyword>
<comment type="similarity">
    <text evidence="7">Belongs to the mitochondrial carrier (TC 2.A.29) family.</text>
</comment>
<dbReference type="Proteomes" id="UP001465755">
    <property type="component" value="Unassembled WGS sequence"/>
</dbReference>
<name>A0AAW1PI27_9CHLO</name>
<dbReference type="InterPro" id="IPR023395">
    <property type="entry name" value="MCP_dom_sf"/>
</dbReference>
<dbReference type="SUPFAM" id="SSF103506">
    <property type="entry name" value="Mitochondrial carrier"/>
    <property type="match status" value="1"/>
</dbReference>
<evidence type="ECO:0000256" key="1">
    <source>
        <dbReference type="ARBA" id="ARBA00004141"/>
    </source>
</evidence>
<dbReference type="PANTHER" id="PTHR24089">
    <property type="entry name" value="SOLUTE CARRIER FAMILY 25"/>
    <property type="match status" value="1"/>
</dbReference>
<gene>
    <name evidence="8" type="ORF">WJX73_004007</name>
</gene>
<dbReference type="Pfam" id="PF00153">
    <property type="entry name" value="Mito_carr"/>
    <property type="match status" value="3"/>
</dbReference>
<evidence type="ECO:0000313" key="9">
    <source>
        <dbReference type="Proteomes" id="UP001465755"/>
    </source>
</evidence>
<feature type="repeat" description="Solcar" evidence="6">
    <location>
        <begin position="185"/>
        <end position="265"/>
    </location>
</feature>
<dbReference type="InterPro" id="IPR018108">
    <property type="entry name" value="MCP_transmembrane"/>
</dbReference>
<dbReference type="Gene3D" id="1.50.40.10">
    <property type="entry name" value="Mitochondrial carrier domain"/>
    <property type="match status" value="1"/>
</dbReference>
<evidence type="ECO:0000256" key="4">
    <source>
        <dbReference type="ARBA" id="ARBA00022737"/>
    </source>
</evidence>
<dbReference type="GO" id="GO:0055085">
    <property type="term" value="P:transmembrane transport"/>
    <property type="evidence" value="ECO:0007669"/>
    <property type="project" value="InterPro"/>
</dbReference>
<evidence type="ECO:0000313" key="8">
    <source>
        <dbReference type="EMBL" id="KAK9808517.1"/>
    </source>
</evidence>
<keyword evidence="2 7" id="KW-0813">Transport</keyword>
<evidence type="ECO:0000256" key="3">
    <source>
        <dbReference type="ARBA" id="ARBA00022692"/>
    </source>
</evidence>
<keyword evidence="4" id="KW-0677">Repeat</keyword>
<keyword evidence="5 6" id="KW-0472">Membrane</keyword>
<dbReference type="EMBL" id="JALJOQ010000022">
    <property type="protein sequence ID" value="KAK9808517.1"/>
    <property type="molecule type" value="Genomic_DNA"/>
</dbReference>
<evidence type="ECO:0000256" key="2">
    <source>
        <dbReference type="ARBA" id="ARBA00022448"/>
    </source>
</evidence>
<organism evidence="8 9">
    <name type="scientific">Symbiochloris irregularis</name>
    <dbReference type="NCBI Taxonomy" id="706552"/>
    <lineage>
        <taxon>Eukaryota</taxon>
        <taxon>Viridiplantae</taxon>
        <taxon>Chlorophyta</taxon>
        <taxon>core chlorophytes</taxon>
        <taxon>Trebouxiophyceae</taxon>
        <taxon>Trebouxiales</taxon>
        <taxon>Trebouxiaceae</taxon>
        <taxon>Symbiochloris</taxon>
    </lineage>
</organism>
<feature type="repeat" description="Solcar" evidence="6">
    <location>
        <begin position="1"/>
        <end position="89"/>
    </location>
</feature>
<comment type="caution">
    <text evidence="8">The sequence shown here is derived from an EMBL/GenBank/DDBJ whole genome shotgun (WGS) entry which is preliminary data.</text>
</comment>
<dbReference type="InterPro" id="IPR002067">
    <property type="entry name" value="MCP"/>
</dbReference>
<keyword evidence="9" id="KW-1185">Reference proteome</keyword>
<reference evidence="8 9" key="1">
    <citation type="journal article" date="2024" name="Nat. Commun.">
        <title>Phylogenomics reveals the evolutionary origins of lichenization in chlorophyte algae.</title>
        <authorList>
            <person name="Puginier C."/>
            <person name="Libourel C."/>
            <person name="Otte J."/>
            <person name="Skaloud P."/>
            <person name="Haon M."/>
            <person name="Grisel S."/>
            <person name="Petersen M."/>
            <person name="Berrin J.G."/>
            <person name="Delaux P.M."/>
            <person name="Dal Grande F."/>
            <person name="Keller J."/>
        </authorList>
    </citation>
    <scope>NUCLEOTIDE SEQUENCE [LARGE SCALE GENOMIC DNA]</scope>
    <source>
        <strain evidence="8 9">SAG 2036</strain>
    </source>
</reference>
<sequence>MFSAGAVAGAIGKTLTAPLDRVKLLLQTGGGLQRGSLQQASQKGFIPALISIGREEGLRGYWKGNLPQILKVIPYSATQLCTYDYLKRKMAGNDKSRRLSVWERMLAGASAGMFATLVTYPLDTMRLRMAVDPSVRSFTGTARALVREGSTGAFFRGIGASLIGIAPYVALELTLFDTLPADQLPPFARGFAAAFVATTLCYPLDTIRRQIQLQSAGPVPLSKVLQTINQRGGAAAYYRGFLPNAVKNLPNKGIRLAIFDWAQKAIAASEASLAKASSDGTLQQGAAPRKACCCAA</sequence>
<dbReference type="PRINTS" id="PR00926">
    <property type="entry name" value="MITOCARRIER"/>
</dbReference>